<dbReference type="Proteomes" id="UP000054279">
    <property type="component" value="Unassembled WGS sequence"/>
</dbReference>
<dbReference type="SUPFAM" id="SSF52047">
    <property type="entry name" value="RNI-like"/>
    <property type="match status" value="1"/>
</dbReference>
<reference evidence="1 2" key="1">
    <citation type="submission" date="2014-06" db="EMBL/GenBank/DDBJ databases">
        <title>Evolutionary Origins and Diversification of the Mycorrhizal Mutualists.</title>
        <authorList>
            <consortium name="DOE Joint Genome Institute"/>
            <consortium name="Mycorrhizal Genomics Consortium"/>
            <person name="Kohler A."/>
            <person name="Kuo A."/>
            <person name="Nagy L.G."/>
            <person name="Floudas D."/>
            <person name="Copeland A."/>
            <person name="Barry K.W."/>
            <person name="Cichocki N."/>
            <person name="Veneault-Fourrey C."/>
            <person name="LaButti K."/>
            <person name="Lindquist E.A."/>
            <person name="Lipzen A."/>
            <person name="Lundell T."/>
            <person name="Morin E."/>
            <person name="Murat C."/>
            <person name="Riley R."/>
            <person name="Ohm R."/>
            <person name="Sun H."/>
            <person name="Tunlid A."/>
            <person name="Henrissat B."/>
            <person name="Grigoriev I.V."/>
            <person name="Hibbett D.S."/>
            <person name="Martin F."/>
        </authorList>
    </citation>
    <scope>NUCLEOTIDE SEQUENCE [LARGE SCALE GENOMIC DNA]</scope>
    <source>
        <strain evidence="1 2">SS14</strain>
    </source>
</reference>
<proteinExistence type="predicted"/>
<gene>
    <name evidence="1" type="ORF">M422DRAFT_268771</name>
</gene>
<protein>
    <submittedName>
        <fullName evidence="1">Uncharacterized protein</fullName>
    </submittedName>
</protein>
<name>A0A0C9TJD6_SPHS4</name>
<accession>A0A0C9TJD6</accession>
<organism evidence="1 2">
    <name type="scientific">Sphaerobolus stellatus (strain SS14)</name>
    <dbReference type="NCBI Taxonomy" id="990650"/>
    <lineage>
        <taxon>Eukaryota</taxon>
        <taxon>Fungi</taxon>
        <taxon>Dikarya</taxon>
        <taxon>Basidiomycota</taxon>
        <taxon>Agaricomycotina</taxon>
        <taxon>Agaricomycetes</taxon>
        <taxon>Phallomycetidae</taxon>
        <taxon>Geastrales</taxon>
        <taxon>Sphaerobolaceae</taxon>
        <taxon>Sphaerobolus</taxon>
    </lineage>
</organism>
<keyword evidence="2" id="KW-1185">Reference proteome</keyword>
<dbReference type="InterPro" id="IPR032675">
    <property type="entry name" value="LRR_dom_sf"/>
</dbReference>
<evidence type="ECO:0000313" key="1">
    <source>
        <dbReference type="EMBL" id="KIJ29738.1"/>
    </source>
</evidence>
<dbReference type="AlphaFoldDB" id="A0A0C9TJD6"/>
<dbReference type="HOGENOM" id="CLU_1797684_0_0_1"/>
<sequence length="144" mass="16327">MKSLRCLATFFDFRDLPSIMDCIMTLPNLEKLEVGMDVIEDDKFEDLDPFDELLDWIGQLNNLTHLTLGSICGFQVICDNAEIVVQLAALPRLQHVKLACGDLLSVPRGFNIIRDADGKFSDYEEVETSTSSDVRHWLGFEEDI</sequence>
<dbReference type="EMBL" id="KN837276">
    <property type="protein sequence ID" value="KIJ29738.1"/>
    <property type="molecule type" value="Genomic_DNA"/>
</dbReference>
<evidence type="ECO:0000313" key="2">
    <source>
        <dbReference type="Proteomes" id="UP000054279"/>
    </source>
</evidence>
<dbReference type="Gene3D" id="3.80.10.10">
    <property type="entry name" value="Ribonuclease Inhibitor"/>
    <property type="match status" value="1"/>
</dbReference>